<evidence type="ECO:0000256" key="1">
    <source>
        <dbReference type="SAM" id="SignalP"/>
    </source>
</evidence>
<dbReference type="EMBL" id="CP047650">
    <property type="protein sequence ID" value="QHI98724.1"/>
    <property type="molecule type" value="Genomic_DNA"/>
</dbReference>
<sequence>MLKRTFAAAALLMAAGLGAQAQARSSTGWTVIGTITPSPCVLTLSGGGVADFGPISTGTIKTWPVETNPQRYSGLDANVVRSLDLHVGCTSPTRFALSFVDNRAGTVSGPAGQGYSYGLGSYTSPSGPVENIGRYVVSFTKLVVKATTSADAIAPQGAFLTDGAATAASTWTRATGNDDIFLPSGKSLGFTSLPVDTAPGALADVSGPIDFSFEPLQAVVDGATSDILLDGSATITLIGL</sequence>
<proteinExistence type="predicted"/>
<feature type="chain" id="PRO_5032548042" evidence="1">
    <location>
        <begin position="24"/>
        <end position="240"/>
    </location>
</feature>
<evidence type="ECO:0000313" key="2">
    <source>
        <dbReference type="EMBL" id="QHI98724.1"/>
    </source>
</evidence>
<dbReference type="KEGG" id="xyk:GT347_12415"/>
<dbReference type="Proteomes" id="UP000464787">
    <property type="component" value="Chromosome"/>
</dbReference>
<gene>
    <name evidence="2" type="ORF">GT347_12415</name>
</gene>
<reference evidence="2 3" key="1">
    <citation type="submission" date="2020-01" db="EMBL/GenBank/DDBJ databases">
        <title>Genome sequencing of strain KACC 21265.</title>
        <authorList>
            <person name="Heo J."/>
            <person name="Kim S.-J."/>
            <person name="Kim J.-S."/>
            <person name="Hong S.-B."/>
            <person name="Kwon S.-W."/>
        </authorList>
    </citation>
    <scope>NUCLEOTIDE SEQUENCE [LARGE SCALE GENOMIC DNA]</scope>
    <source>
        <strain evidence="2 3">KACC 21265</strain>
    </source>
</reference>
<organism evidence="2 3">
    <name type="scientific">Xylophilus rhododendri</name>
    <dbReference type="NCBI Taxonomy" id="2697032"/>
    <lineage>
        <taxon>Bacteria</taxon>
        <taxon>Pseudomonadati</taxon>
        <taxon>Pseudomonadota</taxon>
        <taxon>Betaproteobacteria</taxon>
        <taxon>Burkholderiales</taxon>
        <taxon>Xylophilus</taxon>
    </lineage>
</organism>
<dbReference type="AlphaFoldDB" id="A0A857J458"/>
<dbReference type="RefSeq" id="WP_160552241.1">
    <property type="nucleotide sequence ID" value="NZ_CP047650.1"/>
</dbReference>
<protein>
    <submittedName>
        <fullName evidence="2">DUF1120 domain-containing protein</fullName>
    </submittedName>
</protein>
<keyword evidence="1" id="KW-0732">Signal</keyword>
<dbReference type="InterPro" id="IPR010546">
    <property type="entry name" value="DUF1120"/>
</dbReference>
<evidence type="ECO:0000313" key="3">
    <source>
        <dbReference type="Proteomes" id="UP000464787"/>
    </source>
</evidence>
<accession>A0A857J458</accession>
<name>A0A857J458_9BURK</name>
<dbReference type="Pfam" id="PF06551">
    <property type="entry name" value="DUF1120"/>
    <property type="match status" value="1"/>
</dbReference>
<feature type="signal peptide" evidence="1">
    <location>
        <begin position="1"/>
        <end position="23"/>
    </location>
</feature>
<keyword evidence="3" id="KW-1185">Reference proteome</keyword>